<dbReference type="GO" id="GO:0003735">
    <property type="term" value="F:structural constituent of ribosome"/>
    <property type="evidence" value="ECO:0007669"/>
    <property type="project" value="TreeGrafter"/>
</dbReference>
<dbReference type="Gene3D" id="3.40.50.790">
    <property type="match status" value="1"/>
</dbReference>
<reference evidence="5" key="1">
    <citation type="submission" date="2023-07" db="EMBL/GenBank/DDBJ databases">
        <title>A draft genome of Kazachstania heterogenica Y-27499.</title>
        <authorList>
            <person name="Donic C."/>
            <person name="Kralova J.S."/>
            <person name="Fidel L."/>
            <person name="Ben-Dor S."/>
            <person name="Jung S."/>
        </authorList>
    </citation>
    <scope>NUCLEOTIDE SEQUENCE [LARGE SCALE GENOMIC DNA]</scope>
    <source>
        <strain evidence="5">Y27499</strain>
    </source>
</reference>
<evidence type="ECO:0000313" key="5">
    <source>
        <dbReference type="Proteomes" id="UP001306508"/>
    </source>
</evidence>
<evidence type="ECO:0000256" key="2">
    <source>
        <dbReference type="ARBA" id="ARBA00022980"/>
    </source>
</evidence>
<dbReference type="InterPro" id="IPR028364">
    <property type="entry name" value="Ribosomal_uL1/biogenesis"/>
</dbReference>
<dbReference type="CDD" id="cd00403">
    <property type="entry name" value="Ribosomal_L1"/>
    <property type="match status" value="1"/>
</dbReference>
<dbReference type="PANTHER" id="PTHR36427">
    <property type="entry name" value="54S RIBOSOMAL PROTEIN L1, MITOCHONDRIAL"/>
    <property type="match status" value="1"/>
</dbReference>
<keyword evidence="3" id="KW-0687">Ribonucleoprotein</keyword>
<proteinExistence type="inferred from homology"/>
<dbReference type="InterPro" id="IPR023674">
    <property type="entry name" value="Ribosomal_uL1-like"/>
</dbReference>
<accession>A0AAN7WTM4</accession>
<dbReference type="InterPro" id="IPR016095">
    <property type="entry name" value="Ribosomal_uL1_3-a/b-sand"/>
</dbReference>
<dbReference type="Proteomes" id="UP001306508">
    <property type="component" value="Unassembled WGS sequence"/>
</dbReference>
<comment type="caution">
    <text evidence="4">The sequence shown here is derived from an EMBL/GenBank/DDBJ whole genome shotgun (WGS) entry which is preliminary data.</text>
</comment>
<organism evidence="4 5">
    <name type="scientific">Arxiozyma heterogenica</name>
    <dbReference type="NCBI Taxonomy" id="278026"/>
    <lineage>
        <taxon>Eukaryota</taxon>
        <taxon>Fungi</taxon>
        <taxon>Dikarya</taxon>
        <taxon>Ascomycota</taxon>
        <taxon>Saccharomycotina</taxon>
        <taxon>Saccharomycetes</taxon>
        <taxon>Saccharomycetales</taxon>
        <taxon>Saccharomycetaceae</taxon>
        <taxon>Arxiozyma</taxon>
    </lineage>
</organism>
<keyword evidence="2" id="KW-0689">Ribosomal protein</keyword>
<dbReference type="Gene3D" id="3.30.190.20">
    <property type="match status" value="1"/>
</dbReference>
<evidence type="ECO:0000256" key="1">
    <source>
        <dbReference type="ARBA" id="ARBA00010531"/>
    </source>
</evidence>
<protein>
    <recommendedName>
        <fullName evidence="6">Ribosomal protein</fullName>
    </recommendedName>
</protein>
<gene>
    <name evidence="4" type="ORF">RI543_001375</name>
</gene>
<sequence>MLKFSSSKGLLPFSNLILKNLFSTTNKRLILQMDDSLDISINSNVSKLTKEQLKRRELKRKVKQKIKARLPAHADPLYVTIPNALRIIRALEVGQPESQQTISITIQVINEKGVTPLNGDIQLPHPLKASRIIAFSNDSEKLQKVSSLCMATGGQDLIDKIVNGDLPVTEIDKSFATSDILPKLNQQLGKLLGRRGVLPNVKKGTVAEDLLQLIQNNVSKIPFKQHGTETASINISVGKCSMSDQQILENIIAARNAVMDAAKIQKDKAAKKHQVSILGRTTLTSTHGPGLVIDFV</sequence>
<evidence type="ECO:0000256" key="3">
    <source>
        <dbReference type="ARBA" id="ARBA00023274"/>
    </source>
</evidence>
<comment type="similarity">
    <text evidence="1">Belongs to the universal ribosomal protein uL1 family.</text>
</comment>
<dbReference type="EMBL" id="JAWIZZ010000038">
    <property type="protein sequence ID" value="KAK5780988.1"/>
    <property type="molecule type" value="Genomic_DNA"/>
</dbReference>
<dbReference type="SUPFAM" id="SSF56808">
    <property type="entry name" value="Ribosomal protein L1"/>
    <property type="match status" value="1"/>
</dbReference>
<name>A0AAN7WTM4_9SACH</name>
<evidence type="ECO:0000313" key="4">
    <source>
        <dbReference type="EMBL" id="KAK5780988.1"/>
    </source>
</evidence>
<dbReference type="AlphaFoldDB" id="A0AAN7WTM4"/>
<dbReference type="PANTHER" id="PTHR36427:SF3">
    <property type="entry name" value="LARGE RIBOSOMAL SUBUNIT PROTEIN UL1M"/>
    <property type="match status" value="1"/>
</dbReference>
<evidence type="ECO:0008006" key="6">
    <source>
        <dbReference type="Google" id="ProtNLM"/>
    </source>
</evidence>
<dbReference type="Pfam" id="PF00687">
    <property type="entry name" value="Ribosomal_L1"/>
    <property type="match status" value="1"/>
</dbReference>
<dbReference type="GO" id="GO:0005762">
    <property type="term" value="C:mitochondrial large ribosomal subunit"/>
    <property type="evidence" value="ECO:0007669"/>
    <property type="project" value="TreeGrafter"/>
</dbReference>
<keyword evidence="5" id="KW-1185">Reference proteome</keyword>